<evidence type="ECO:0000313" key="3">
    <source>
        <dbReference type="Proteomes" id="UP001497525"/>
    </source>
</evidence>
<keyword evidence="1" id="KW-0812">Transmembrane</keyword>
<sequence>SRENMKAHRLSRPLSMCSLKIRKHIFSGYFIASASLILLGGLAFWKPGARSIIYDCGIYHEDDAFQLNFLPHLRKTIIRKLIRARQVTRSAETVLIIEDIINLLRDTEKLNETSIPTRAQKQKQQQVPEVCPEYWDDPRKDNVYFENVYKTKTL</sequence>
<feature type="non-terminal residue" evidence="2">
    <location>
        <position position="1"/>
    </location>
</feature>
<gene>
    <name evidence="2" type="ORF">CDAUBV1_LOCUS9089</name>
</gene>
<evidence type="ECO:0000256" key="1">
    <source>
        <dbReference type="SAM" id="Phobius"/>
    </source>
</evidence>
<keyword evidence="1" id="KW-0472">Membrane</keyword>
<feature type="transmembrane region" description="Helical" evidence="1">
    <location>
        <begin position="21"/>
        <end position="45"/>
    </location>
</feature>
<dbReference type="EMBL" id="CAXLJL010000242">
    <property type="protein sequence ID" value="CAL5135014.1"/>
    <property type="molecule type" value="Genomic_DNA"/>
</dbReference>
<name>A0AAV2TG07_CALDB</name>
<reference evidence="2" key="1">
    <citation type="submission" date="2024-06" db="EMBL/GenBank/DDBJ databases">
        <authorList>
            <person name="Liu X."/>
            <person name="Lenzi L."/>
            <person name="Haldenby T S."/>
            <person name="Uol C."/>
        </authorList>
    </citation>
    <scope>NUCLEOTIDE SEQUENCE</scope>
</reference>
<dbReference type="Proteomes" id="UP001497525">
    <property type="component" value="Unassembled WGS sequence"/>
</dbReference>
<protein>
    <submittedName>
        <fullName evidence="2">Uncharacterized protein</fullName>
    </submittedName>
</protein>
<evidence type="ECO:0000313" key="2">
    <source>
        <dbReference type="EMBL" id="CAL5135014.1"/>
    </source>
</evidence>
<proteinExistence type="predicted"/>
<organism evidence="2 3">
    <name type="scientific">Calicophoron daubneyi</name>
    <name type="common">Rumen fluke</name>
    <name type="synonym">Paramphistomum daubneyi</name>
    <dbReference type="NCBI Taxonomy" id="300641"/>
    <lineage>
        <taxon>Eukaryota</taxon>
        <taxon>Metazoa</taxon>
        <taxon>Spiralia</taxon>
        <taxon>Lophotrochozoa</taxon>
        <taxon>Platyhelminthes</taxon>
        <taxon>Trematoda</taxon>
        <taxon>Digenea</taxon>
        <taxon>Plagiorchiida</taxon>
        <taxon>Pronocephalata</taxon>
        <taxon>Paramphistomoidea</taxon>
        <taxon>Paramphistomidae</taxon>
        <taxon>Calicophoron</taxon>
    </lineage>
</organism>
<comment type="caution">
    <text evidence="2">The sequence shown here is derived from an EMBL/GenBank/DDBJ whole genome shotgun (WGS) entry which is preliminary data.</text>
</comment>
<dbReference type="AlphaFoldDB" id="A0AAV2TG07"/>
<accession>A0AAV2TG07</accession>
<keyword evidence="1" id="KW-1133">Transmembrane helix</keyword>